<keyword evidence="3" id="KW-0732">Signal</keyword>
<evidence type="ECO:0000313" key="5">
    <source>
        <dbReference type="EMBL" id="NMJ40863.1"/>
    </source>
</evidence>
<comment type="similarity">
    <text evidence="2">Belongs to the bacterial solute-binding protein 5 family.</text>
</comment>
<name>A0A848EBM9_9PROT</name>
<evidence type="ECO:0000256" key="1">
    <source>
        <dbReference type="ARBA" id="ARBA00004418"/>
    </source>
</evidence>
<dbReference type="GO" id="GO:0030288">
    <property type="term" value="C:outer membrane-bounded periplasmic space"/>
    <property type="evidence" value="ECO:0007669"/>
    <property type="project" value="UniProtKB-ARBA"/>
</dbReference>
<dbReference type="PANTHER" id="PTHR30290">
    <property type="entry name" value="PERIPLASMIC BINDING COMPONENT OF ABC TRANSPORTER"/>
    <property type="match status" value="1"/>
</dbReference>
<dbReference type="CDD" id="cd08502">
    <property type="entry name" value="PBP2_NikA_DppA_OppA_like_16"/>
    <property type="match status" value="1"/>
</dbReference>
<dbReference type="GO" id="GO:1904680">
    <property type="term" value="F:peptide transmembrane transporter activity"/>
    <property type="evidence" value="ECO:0007669"/>
    <property type="project" value="TreeGrafter"/>
</dbReference>
<dbReference type="InterPro" id="IPR030678">
    <property type="entry name" value="Peptide/Ni-bd"/>
</dbReference>
<dbReference type="EMBL" id="JABBKX010000002">
    <property type="protein sequence ID" value="NMJ40863.1"/>
    <property type="molecule type" value="Genomic_DNA"/>
</dbReference>
<dbReference type="InterPro" id="IPR039424">
    <property type="entry name" value="SBP_5"/>
</dbReference>
<dbReference type="AlphaFoldDB" id="A0A848EBM9"/>
<feature type="domain" description="Solute-binding protein family 5" evidence="4">
    <location>
        <begin position="72"/>
        <end position="429"/>
    </location>
</feature>
<reference evidence="5 6" key="1">
    <citation type="submission" date="2020-03" db="EMBL/GenBank/DDBJ databases">
        <authorList>
            <person name="Sun Q."/>
        </authorList>
    </citation>
    <scope>NUCLEOTIDE SEQUENCE [LARGE SCALE GENOMIC DNA]</scope>
    <source>
        <strain evidence="5 6">JC162</strain>
    </source>
</reference>
<proteinExistence type="inferred from homology"/>
<dbReference type="RefSeq" id="WP_170053124.1">
    <property type="nucleotide sequence ID" value="NZ_JABBKX010000002.1"/>
</dbReference>
<evidence type="ECO:0000256" key="3">
    <source>
        <dbReference type="ARBA" id="ARBA00022729"/>
    </source>
</evidence>
<dbReference type="PIRSF" id="PIRSF002741">
    <property type="entry name" value="MppA"/>
    <property type="match status" value="1"/>
</dbReference>
<organism evidence="5 6">
    <name type="scientific">Neoroseomonas marina</name>
    <dbReference type="NCBI Taxonomy" id="1232220"/>
    <lineage>
        <taxon>Bacteria</taxon>
        <taxon>Pseudomonadati</taxon>
        <taxon>Pseudomonadota</taxon>
        <taxon>Alphaproteobacteria</taxon>
        <taxon>Acetobacterales</taxon>
        <taxon>Acetobacteraceae</taxon>
        <taxon>Neoroseomonas</taxon>
    </lineage>
</organism>
<dbReference type="Proteomes" id="UP000548582">
    <property type="component" value="Unassembled WGS sequence"/>
</dbReference>
<dbReference type="InterPro" id="IPR000914">
    <property type="entry name" value="SBP_5_dom"/>
</dbReference>
<gene>
    <name evidence="5" type="ORF">GWK16_06395</name>
</gene>
<comment type="subcellular location">
    <subcellularLocation>
        <location evidence="1">Periplasm</location>
    </subcellularLocation>
</comment>
<dbReference type="GO" id="GO:0015833">
    <property type="term" value="P:peptide transport"/>
    <property type="evidence" value="ECO:0007669"/>
    <property type="project" value="TreeGrafter"/>
</dbReference>
<accession>A0A848EBM9</accession>
<evidence type="ECO:0000256" key="2">
    <source>
        <dbReference type="ARBA" id="ARBA00005695"/>
    </source>
</evidence>
<dbReference type="Gene3D" id="3.10.105.10">
    <property type="entry name" value="Dipeptide-binding Protein, Domain 3"/>
    <property type="match status" value="1"/>
</dbReference>
<evidence type="ECO:0000313" key="6">
    <source>
        <dbReference type="Proteomes" id="UP000548582"/>
    </source>
</evidence>
<dbReference type="PANTHER" id="PTHR30290:SF38">
    <property type="entry name" value="D,D-DIPEPTIDE-BINDING PERIPLASMIC PROTEIN DDPA-RELATED"/>
    <property type="match status" value="1"/>
</dbReference>
<protein>
    <submittedName>
        <fullName evidence="5">ABC transporter substrate-binding protein</fullName>
    </submittedName>
</protein>
<comment type="caution">
    <text evidence="5">The sequence shown here is derived from an EMBL/GenBank/DDBJ whole genome shotgun (WGS) entry which is preliminary data.</text>
</comment>
<dbReference type="GO" id="GO:0043190">
    <property type="term" value="C:ATP-binding cassette (ABC) transporter complex"/>
    <property type="evidence" value="ECO:0007669"/>
    <property type="project" value="InterPro"/>
</dbReference>
<dbReference type="SUPFAM" id="SSF53850">
    <property type="entry name" value="Periplasmic binding protein-like II"/>
    <property type="match status" value="1"/>
</dbReference>
<keyword evidence="6" id="KW-1185">Reference proteome</keyword>
<dbReference type="Gene3D" id="3.40.190.10">
    <property type="entry name" value="Periplasmic binding protein-like II"/>
    <property type="match status" value="1"/>
</dbReference>
<dbReference type="Pfam" id="PF00496">
    <property type="entry name" value="SBP_bac_5"/>
    <property type="match status" value="1"/>
</dbReference>
<evidence type="ECO:0000259" key="4">
    <source>
        <dbReference type="Pfam" id="PF00496"/>
    </source>
</evidence>
<sequence length="525" mass="57817">MSIARRDLLLGTMASPLVLSRAASAQNRRVIRAVPIGDLRILDPIWTTAYITRNHGYLVWDTLFGLDENDVPQPQMVESHDVGADGLTWTFTLRSGLLWHDGAPVRAADCVASIRRWGARDGMGQALMSVTASLDALDERSFRLVLRRPVGFVLEALGKIDSNVPFMMPERLANTSPNTQIREMVGSGPFRFIAGEWVPGAKVVYERFDRYVPRSEPASRAAGGKVAKVDRVELIYTPDAATAANGLITGEFDILESPSPDLLGLLRRSRGVTVGTNDPLGYGLFAVLNHLHPPFDKIEARRALMTAIRQSEFMQATVGDGSPWRECAAVFGCRPNEDARWQELGWPAYDLGRARALLASSGYDGRPILVMDPADNPTLHPPALMLAEALRSIGANVNLLAMDWSALVARRSSRAPVDQGGWNIYATNATMTGISTPLTNNFVRNCERAGFGWPCDRRIDAKSDEWTFETDATRRAALLTELNRLHIENVTSIPLGQYRNAIAYREGLKGLIPAPAVLYWNIEKA</sequence>